<name>A0ABW6CW37_9BACT</name>
<evidence type="ECO:0000313" key="2">
    <source>
        <dbReference type="Proteomes" id="UP001598114"/>
    </source>
</evidence>
<proteinExistence type="predicted"/>
<organism evidence="1 2">
    <name type="scientific">Aquirufa echingensis</name>
    <dbReference type="NCBI Taxonomy" id="3096516"/>
    <lineage>
        <taxon>Bacteria</taxon>
        <taxon>Pseudomonadati</taxon>
        <taxon>Bacteroidota</taxon>
        <taxon>Cytophagia</taxon>
        <taxon>Cytophagales</taxon>
        <taxon>Flectobacillaceae</taxon>
        <taxon>Aquirufa</taxon>
    </lineage>
</organism>
<dbReference type="Proteomes" id="UP001598114">
    <property type="component" value="Unassembled WGS sequence"/>
</dbReference>
<sequence length="44" mass="5131">MRAIIKHAFEFVRIYNTSGKVLKINVLCWFSACLAKCDFNHKLT</sequence>
<evidence type="ECO:0000313" key="1">
    <source>
        <dbReference type="EMBL" id="MFD3275145.1"/>
    </source>
</evidence>
<comment type="caution">
    <text evidence="1">The sequence shown here is derived from an EMBL/GenBank/DDBJ whole genome shotgun (WGS) entry which is preliminary data.</text>
</comment>
<dbReference type="EMBL" id="JBBKYA010000002">
    <property type="protein sequence ID" value="MFD3275145.1"/>
    <property type="molecule type" value="Genomic_DNA"/>
</dbReference>
<keyword evidence="2" id="KW-1185">Reference proteome</keyword>
<protein>
    <submittedName>
        <fullName evidence="1">Uncharacterized protein</fullName>
    </submittedName>
</protein>
<accession>A0ABW6CW37</accession>
<dbReference type="RefSeq" id="WP_377974889.1">
    <property type="nucleotide sequence ID" value="NZ_JBBKYA010000002.1"/>
</dbReference>
<reference evidence="1 2" key="1">
    <citation type="submission" date="2024-03" db="EMBL/GenBank/DDBJ databases">
        <title>Aquirufa genome sequencing.</title>
        <authorList>
            <person name="Pitt A."/>
            <person name="Hahn M.W."/>
        </authorList>
    </citation>
    <scope>NUCLEOTIDE SEQUENCE [LARGE SCALE GENOMIC DNA]</scope>
    <source>
        <strain evidence="1 2">PLAD-142S6K</strain>
    </source>
</reference>
<gene>
    <name evidence="1" type="ORF">SKC38_02770</name>
</gene>